<gene>
    <name evidence="12" type="ORF">OXX778_LOCUS13550</name>
</gene>
<organism evidence="12 13">
    <name type="scientific">Brachionus calyciflorus</name>
    <dbReference type="NCBI Taxonomy" id="104777"/>
    <lineage>
        <taxon>Eukaryota</taxon>
        <taxon>Metazoa</taxon>
        <taxon>Spiralia</taxon>
        <taxon>Gnathifera</taxon>
        <taxon>Rotifera</taxon>
        <taxon>Eurotatoria</taxon>
        <taxon>Monogononta</taxon>
        <taxon>Pseudotrocha</taxon>
        <taxon>Ploima</taxon>
        <taxon>Brachionidae</taxon>
        <taxon>Brachionus</taxon>
    </lineage>
</organism>
<name>A0A814CKJ8_9BILA</name>
<evidence type="ECO:0000256" key="5">
    <source>
        <dbReference type="ARBA" id="ARBA00022664"/>
    </source>
</evidence>
<evidence type="ECO:0000259" key="11">
    <source>
        <dbReference type="PROSITE" id="PS51613"/>
    </source>
</evidence>
<protein>
    <recommendedName>
        <fullName evidence="3 8">Cap-specific mRNA (nucleoside-2'-O-)-methyltransferase 1</fullName>
        <ecNumber evidence="2 8">2.1.1.57</ecNumber>
    </recommendedName>
    <alternativeName>
        <fullName evidence="8">Cap1 2'O-ribose methyltransferase 1</fullName>
    </alternativeName>
</protein>
<dbReference type="InterPro" id="IPR025816">
    <property type="entry name" value="RrmJ-type_MeTrfase"/>
</dbReference>
<evidence type="ECO:0000256" key="4">
    <source>
        <dbReference type="ARBA" id="ARBA00022603"/>
    </source>
</evidence>
<dbReference type="GO" id="GO:0005737">
    <property type="term" value="C:cytoplasm"/>
    <property type="evidence" value="ECO:0007669"/>
    <property type="project" value="TreeGrafter"/>
</dbReference>
<dbReference type="Gene3D" id="3.40.50.12760">
    <property type="match status" value="1"/>
</dbReference>
<feature type="region of interest" description="Disordered" evidence="9">
    <location>
        <begin position="1"/>
        <end position="41"/>
    </location>
</feature>
<dbReference type="Pfam" id="PF01585">
    <property type="entry name" value="G-patch"/>
    <property type="match status" value="1"/>
</dbReference>
<comment type="function">
    <text evidence="8">S-adenosyl-L-methionine-dependent methyltransferase that mediates RNA cap1 2'-O-ribose methylation to the 5'-cap structure of RNAs. Methylates the ribose of the first nucleotide of a m(7)GpppG-capped mRNA to produce m(7)GpppNmp (cap1).</text>
</comment>
<dbReference type="FunFam" id="3.40.50.12760:FF:000004">
    <property type="entry name" value="FtsJ-like methyltransferase"/>
    <property type="match status" value="1"/>
</dbReference>
<feature type="domain" description="RrmJ-type SAM-dependent 2'-O-MTase" evidence="11">
    <location>
        <begin position="202"/>
        <end position="419"/>
    </location>
</feature>
<comment type="catalytic activity">
    <reaction evidence="7 8">
        <text>a 5'-end (N(7)-methyl 5'-triphosphoguanosine)-ribonucleoside in mRNA + S-adenosyl-L-methionine = a 5'-end (N(7)-methyl 5'-triphosphoguanosine)-(2'-O-methyl-ribonucleoside) in mRNA + S-adenosyl-L-homocysteine + H(+)</text>
        <dbReference type="Rhea" id="RHEA:67020"/>
        <dbReference type="Rhea" id="RHEA-COMP:17167"/>
        <dbReference type="Rhea" id="RHEA-COMP:17168"/>
        <dbReference type="ChEBI" id="CHEBI:15378"/>
        <dbReference type="ChEBI" id="CHEBI:57856"/>
        <dbReference type="ChEBI" id="CHEBI:59789"/>
        <dbReference type="ChEBI" id="CHEBI:156461"/>
        <dbReference type="ChEBI" id="CHEBI:167609"/>
        <dbReference type="EC" id="2.1.1.57"/>
    </reaction>
</comment>
<dbReference type="PROSITE" id="PS50174">
    <property type="entry name" value="G_PATCH"/>
    <property type="match status" value="1"/>
</dbReference>
<evidence type="ECO:0000313" key="13">
    <source>
        <dbReference type="Proteomes" id="UP000663879"/>
    </source>
</evidence>
<keyword evidence="6 8" id="KW-0949">S-adenosyl-L-methionine</keyword>
<evidence type="ECO:0000259" key="10">
    <source>
        <dbReference type="PROSITE" id="PS50174"/>
    </source>
</evidence>
<dbReference type="PANTHER" id="PTHR16121">
    <property type="entry name" value="CAP-SPECIFIC MRNA (NUCLEOSIDE-2'-O-)-METHYLTRANSFERASE 1-RELATED"/>
    <property type="match status" value="1"/>
</dbReference>
<dbReference type="InterPro" id="IPR001202">
    <property type="entry name" value="WW_dom"/>
</dbReference>
<reference evidence="12" key="1">
    <citation type="submission" date="2021-02" db="EMBL/GenBank/DDBJ databases">
        <authorList>
            <person name="Nowell W R."/>
        </authorList>
    </citation>
    <scope>NUCLEOTIDE SEQUENCE</scope>
    <source>
        <strain evidence="12">Ploen Becks lab</strain>
    </source>
</reference>
<dbReference type="PANTHER" id="PTHR16121:SF0">
    <property type="entry name" value="CAP-SPECIFIC MRNA (NUCLEOSIDE-2'-O-)-METHYLTRANSFERASE 1"/>
    <property type="match status" value="1"/>
</dbReference>
<dbReference type="InterPro" id="IPR029063">
    <property type="entry name" value="SAM-dependent_MTases_sf"/>
</dbReference>
<dbReference type="GO" id="GO:0003676">
    <property type="term" value="F:nucleic acid binding"/>
    <property type="evidence" value="ECO:0007669"/>
    <property type="project" value="UniProtKB-UniRule"/>
</dbReference>
<dbReference type="EMBL" id="CAJNOC010002623">
    <property type="protein sequence ID" value="CAF0943459.1"/>
    <property type="molecule type" value="Genomic_DNA"/>
</dbReference>
<keyword evidence="8" id="KW-0808">Transferase</keyword>
<dbReference type="InterPro" id="IPR002877">
    <property type="entry name" value="RNA_MeTrfase_FtsJ_dom"/>
</dbReference>
<keyword evidence="8" id="KW-0506">mRNA capping</keyword>
<keyword evidence="8" id="KW-0539">Nucleus</keyword>
<dbReference type="PROSITE" id="PS01159">
    <property type="entry name" value="WW_DOMAIN_1"/>
    <property type="match status" value="1"/>
</dbReference>
<accession>A0A814CKJ8</accession>
<evidence type="ECO:0000256" key="3">
    <source>
        <dbReference type="ARBA" id="ARBA00021136"/>
    </source>
</evidence>
<comment type="function">
    <text evidence="1">S-adenosyl-L-methionine-dependent methyltransferase that mediates mRNA cap1 2'-O-ribose methylation to the 5'-cap structure of mRNAs. Methylates the ribose of the first nucleotide of a m(7)GpppG-capped mRNA and small nuclear RNA (snRNA) to produce m(7)GpppRm (cap1). Displays a preference for cap0 transcripts. Cap1 modification is linked to higher levels of translation. May be involved in the interferon response pathway.</text>
</comment>
<evidence type="ECO:0000313" key="12">
    <source>
        <dbReference type="EMBL" id="CAF0943459.1"/>
    </source>
</evidence>
<dbReference type="GO" id="GO:0016556">
    <property type="term" value="P:mRNA modification"/>
    <property type="evidence" value="ECO:0007669"/>
    <property type="project" value="UniProtKB-UniRule"/>
</dbReference>
<dbReference type="GO" id="GO:0032259">
    <property type="term" value="P:methylation"/>
    <property type="evidence" value="ECO:0007669"/>
    <property type="project" value="UniProtKB-KW"/>
</dbReference>
<evidence type="ECO:0000256" key="8">
    <source>
        <dbReference type="RuleBase" id="RU368012"/>
    </source>
</evidence>
<keyword evidence="13" id="KW-1185">Reference proteome</keyword>
<keyword evidence="4 8" id="KW-0489">Methyltransferase</keyword>
<feature type="compositionally biased region" description="Low complexity" evidence="9">
    <location>
        <begin position="26"/>
        <end position="35"/>
    </location>
</feature>
<dbReference type="Pfam" id="PF01728">
    <property type="entry name" value="FtsJ"/>
    <property type="match status" value="1"/>
</dbReference>
<feature type="domain" description="G-patch" evidence="10">
    <location>
        <begin position="58"/>
        <end position="104"/>
    </location>
</feature>
<evidence type="ECO:0000256" key="2">
    <source>
        <dbReference type="ARBA" id="ARBA00011923"/>
    </source>
</evidence>
<evidence type="ECO:0000256" key="9">
    <source>
        <dbReference type="SAM" id="MobiDB-lite"/>
    </source>
</evidence>
<dbReference type="InterPro" id="IPR050851">
    <property type="entry name" value="mRNA_Cap_2O-Ribose_MeTrfase"/>
</dbReference>
<dbReference type="Proteomes" id="UP000663879">
    <property type="component" value="Unassembled WGS sequence"/>
</dbReference>
<proteinExistence type="predicted"/>
<dbReference type="GO" id="GO:0004483">
    <property type="term" value="F:methyltransferase cap1 activity"/>
    <property type="evidence" value="ECO:0007669"/>
    <property type="project" value="UniProtKB-UniRule"/>
</dbReference>
<evidence type="ECO:0000256" key="1">
    <source>
        <dbReference type="ARBA" id="ARBA00002664"/>
    </source>
</evidence>
<dbReference type="GO" id="GO:0006370">
    <property type="term" value="P:7-methylguanosine mRNA capping"/>
    <property type="evidence" value="ECO:0007669"/>
    <property type="project" value="UniProtKB-UniRule"/>
</dbReference>
<keyword evidence="5 8" id="KW-0507">mRNA processing</keyword>
<sequence length="872" mass="100311">MSSKRSYENLSDSDDQDSPNKKRNKQYNNYQQSSNLANEFKQASDAVSERINAPVSQVSGIGAKFMKKMGYVEGSGLGRHGQGIVAPIEESNQMGRRGLGAADKNFAKRIDYWDESSDPVSHIESPIWLENYEKEIPSLNILKSWKQTGKKKRILDDEHHFCSQETLKKVLECKSIFDNLEDKEMRNARSRANPFESIGSRFFQNRAALKMANIDAVFNFIFTDPKKSDGSSKIEQDEPLFFCDVCAGPGGFSEYVLWRKKWKAKGFGFTLKAENDFKLDDFLAGSPELFEPFYGVNGLNGDGDVTKTKNLKEFQKFIAEQTNHTGVHFMMADGGFSVDGNENIQEILSKQLYLCQFLCALAVLRPGGNFVCKLFDLFTPFSVGLIYLMYLCFERICIHKPVTSRPANSERYIICEGARDSKNLVCDYLYDVNETLNKTFRDESSSYDVETIVPISILKNDEEFFNYIFNSNESIGKIQCLNLKKVQSFATNRNLRDSRQTRLIDDCLEYWNLPRDTRLIYADQKQLDQLKGKPEFMRQRAKISPPPPDFKKTLDKLDNQLRSSKLQWGLQSLAQAKIKELTKGLLNENFKKSSVFDYTCAISCGTLVLIVGCGKDVVYEMELDSPVNGLVNYDSDESRSKSKKSEWKKLEGFNIEIPKDTLLLAEKVVEFRGFDKGQQKCNAIHIIDALFIQGEMMLIDGNKIENFEDRHNRLKIFVKAIQKKSRNDLNTIRLKDLFHMEDIENYVLDNLVPKVGKYSKNSKNAIHIPLYFATEFYVYPTGIYLFKNIHSPWSIVKSKSTGKKYYYKADSNQSTYSLPNDPLFFSNPKFYYENGLVWKWREDEVQDAIGFVDDEDEIVTKENFIEFIRRNI</sequence>
<dbReference type="GO" id="GO:0005634">
    <property type="term" value="C:nucleus"/>
    <property type="evidence" value="ECO:0007669"/>
    <property type="project" value="UniProtKB-SubCell"/>
</dbReference>
<dbReference type="OrthoDB" id="10251234at2759"/>
<dbReference type="SUPFAM" id="SSF53335">
    <property type="entry name" value="S-adenosyl-L-methionine-dependent methyltransferases"/>
    <property type="match status" value="1"/>
</dbReference>
<evidence type="ECO:0000256" key="6">
    <source>
        <dbReference type="ARBA" id="ARBA00022691"/>
    </source>
</evidence>
<evidence type="ECO:0000256" key="7">
    <source>
        <dbReference type="ARBA" id="ARBA00049042"/>
    </source>
</evidence>
<dbReference type="EC" id="2.1.1.57" evidence="2 8"/>
<dbReference type="PROSITE" id="PS51613">
    <property type="entry name" value="SAM_MT_RRMJ"/>
    <property type="match status" value="1"/>
</dbReference>
<comment type="subcellular location">
    <subcellularLocation>
        <location evidence="8">Nucleus</location>
    </subcellularLocation>
</comment>
<feature type="compositionally biased region" description="Polar residues" evidence="9">
    <location>
        <begin position="1"/>
        <end position="10"/>
    </location>
</feature>
<dbReference type="SMART" id="SM00443">
    <property type="entry name" value="G_patch"/>
    <property type="match status" value="1"/>
</dbReference>
<comment type="caution">
    <text evidence="12">The sequence shown here is derived from an EMBL/GenBank/DDBJ whole genome shotgun (WGS) entry which is preliminary data.</text>
</comment>
<dbReference type="InterPro" id="IPR000467">
    <property type="entry name" value="G_patch_dom"/>
</dbReference>
<dbReference type="AlphaFoldDB" id="A0A814CKJ8"/>